<dbReference type="Gene3D" id="3.30.428.10">
    <property type="entry name" value="HIT-like"/>
    <property type="match status" value="1"/>
</dbReference>
<name>A0ABD1J4T7_9TELE</name>
<evidence type="ECO:0000256" key="1">
    <source>
        <dbReference type="PROSITE-ProRule" id="PRU00464"/>
    </source>
</evidence>
<feature type="domain" description="HIT" evidence="2">
    <location>
        <begin position="43"/>
        <end position="154"/>
    </location>
</feature>
<organism evidence="3 4">
    <name type="scientific">Coilia grayii</name>
    <name type="common">Gray's grenadier anchovy</name>
    <dbReference type="NCBI Taxonomy" id="363190"/>
    <lineage>
        <taxon>Eukaryota</taxon>
        <taxon>Metazoa</taxon>
        <taxon>Chordata</taxon>
        <taxon>Craniata</taxon>
        <taxon>Vertebrata</taxon>
        <taxon>Euteleostomi</taxon>
        <taxon>Actinopterygii</taxon>
        <taxon>Neopterygii</taxon>
        <taxon>Teleostei</taxon>
        <taxon>Clupei</taxon>
        <taxon>Clupeiformes</taxon>
        <taxon>Clupeoidei</taxon>
        <taxon>Engraulidae</taxon>
        <taxon>Coilinae</taxon>
        <taxon>Coilia</taxon>
    </lineage>
</organism>
<protein>
    <recommendedName>
        <fullName evidence="2">HIT domain-containing protein</fullName>
    </recommendedName>
</protein>
<evidence type="ECO:0000259" key="2">
    <source>
        <dbReference type="PROSITE" id="PS51084"/>
    </source>
</evidence>
<dbReference type="Proteomes" id="UP001591681">
    <property type="component" value="Unassembled WGS sequence"/>
</dbReference>
<feature type="short sequence motif" description="Histidine triad motif" evidence="1">
    <location>
        <begin position="136"/>
        <end position="140"/>
    </location>
</feature>
<dbReference type="InterPro" id="IPR011146">
    <property type="entry name" value="HIT-like"/>
</dbReference>
<dbReference type="Pfam" id="PF11969">
    <property type="entry name" value="DcpS_C"/>
    <property type="match status" value="1"/>
</dbReference>
<keyword evidence="4" id="KW-1185">Reference proteome</keyword>
<evidence type="ECO:0000313" key="3">
    <source>
        <dbReference type="EMBL" id="KAL2082196.1"/>
    </source>
</evidence>
<dbReference type="AlphaFoldDB" id="A0ABD1J4T7"/>
<proteinExistence type="predicted"/>
<dbReference type="SUPFAM" id="SSF54197">
    <property type="entry name" value="HIT-like"/>
    <property type="match status" value="1"/>
</dbReference>
<dbReference type="PROSITE" id="PS51084">
    <property type="entry name" value="HIT_2"/>
    <property type="match status" value="1"/>
</dbReference>
<sequence>MTAVSRRGGLRGFTEMLRNLWLRTYRQLRRVRMESDDRTGFCIFCSIASGSDPFTEILCQDEEVVCFRDIDPAAPHHYLVVPHEHIADCTVLRPEHTPLVVRMANMGLAALEANGFTDFTNIRLGFHVPPRISVPHLHLHVLAPQTHMYDDAIYRCLATSHWFLTVEQLLRKLNPKDVLWSPGNGVGPSPKQPVGQNR</sequence>
<dbReference type="PANTHER" id="PTHR12486">
    <property type="entry name" value="APRATAXIN-RELATED"/>
    <property type="match status" value="1"/>
</dbReference>
<gene>
    <name evidence="3" type="ORF">ACEWY4_022014</name>
</gene>
<dbReference type="EMBL" id="JBHFQA010000019">
    <property type="protein sequence ID" value="KAL2082196.1"/>
    <property type="molecule type" value="Genomic_DNA"/>
</dbReference>
<reference evidence="3 4" key="1">
    <citation type="submission" date="2024-09" db="EMBL/GenBank/DDBJ databases">
        <title>A chromosome-level genome assembly of Gray's grenadier anchovy, Coilia grayii.</title>
        <authorList>
            <person name="Fu Z."/>
        </authorList>
    </citation>
    <scope>NUCLEOTIDE SEQUENCE [LARGE SCALE GENOMIC DNA]</scope>
    <source>
        <strain evidence="3">G4</strain>
        <tissue evidence="3">Muscle</tissue>
    </source>
</reference>
<comment type="caution">
    <text evidence="3">The sequence shown here is derived from an EMBL/GenBank/DDBJ whole genome shotgun (WGS) entry which is preliminary data.</text>
</comment>
<dbReference type="InterPro" id="IPR036265">
    <property type="entry name" value="HIT-like_sf"/>
</dbReference>
<dbReference type="PANTHER" id="PTHR12486:SF6">
    <property type="entry name" value="ADENOSINE 5'-MONOPHOSPHORAMIDASE HINT3"/>
    <property type="match status" value="1"/>
</dbReference>
<accession>A0ABD1J4T7</accession>
<evidence type="ECO:0000313" key="4">
    <source>
        <dbReference type="Proteomes" id="UP001591681"/>
    </source>
</evidence>